<evidence type="ECO:0000313" key="2">
    <source>
        <dbReference type="EMBL" id="TKJ40500.1"/>
    </source>
</evidence>
<dbReference type="InterPro" id="IPR027485">
    <property type="entry name" value="AMMECR1_N"/>
</dbReference>
<evidence type="ECO:0000259" key="1">
    <source>
        <dbReference type="PROSITE" id="PS51112"/>
    </source>
</evidence>
<dbReference type="PROSITE" id="PS51112">
    <property type="entry name" value="AMMECR1"/>
    <property type="match status" value="1"/>
</dbReference>
<dbReference type="InterPro" id="IPR027623">
    <property type="entry name" value="AmmeMemoSam_A"/>
</dbReference>
<name>A0A532UZW7_UNCL8</name>
<dbReference type="NCBIfam" id="TIGR04335">
    <property type="entry name" value="AmmeMemoSam_A"/>
    <property type="match status" value="1"/>
</dbReference>
<dbReference type="Gene3D" id="3.30.1490.150">
    <property type="entry name" value="Hypothetical protein ph0010, domain 2"/>
    <property type="match status" value="1"/>
</dbReference>
<evidence type="ECO:0000313" key="3">
    <source>
        <dbReference type="Proteomes" id="UP000319619"/>
    </source>
</evidence>
<dbReference type="Proteomes" id="UP000319619">
    <property type="component" value="Unassembled WGS sequence"/>
</dbReference>
<organism evidence="2 3">
    <name type="scientific">candidate division LCP-89 bacterium B3_LCP</name>
    <dbReference type="NCBI Taxonomy" id="2012998"/>
    <lineage>
        <taxon>Bacteria</taxon>
        <taxon>Pseudomonadati</taxon>
        <taxon>Bacteria division LCP-89</taxon>
    </lineage>
</organism>
<dbReference type="AlphaFoldDB" id="A0A532UZW7"/>
<dbReference type="SUPFAM" id="SSF143447">
    <property type="entry name" value="AMMECR1-like"/>
    <property type="match status" value="1"/>
</dbReference>
<gene>
    <name evidence="2" type="ORF">CEE37_09115</name>
</gene>
<feature type="domain" description="AMMECR1" evidence="1">
    <location>
        <begin position="1"/>
        <end position="173"/>
    </location>
</feature>
<dbReference type="InterPro" id="IPR002733">
    <property type="entry name" value="AMMECR1_domain"/>
</dbReference>
<dbReference type="PANTHER" id="PTHR13016">
    <property type="entry name" value="AMMECR1 HOMOLOG"/>
    <property type="match status" value="1"/>
</dbReference>
<accession>A0A532UZW7</accession>
<protein>
    <submittedName>
        <fullName evidence="2">AMMECR1 domain-containing protein</fullName>
    </submittedName>
</protein>
<dbReference type="NCBIfam" id="TIGR00296">
    <property type="entry name" value="TIGR00296 family protein"/>
    <property type="match status" value="1"/>
</dbReference>
<dbReference type="PANTHER" id="PTHR13016:SF0">
    <property type="entry name" value="AMME SYNDROME CANDIDATE GENE 1 PROTEIN"/>
    <property type="match status" value="1"/>
</dbReference>
<comment type="caution">
    <text evidence="2">The sequence shown here is derived from an EMBL/GenBank/DDBJ whole genome shotgun (WGS) entry which is preliminary data.</text>
</comment>
<dbReference type="Pfam" id="PF01871">
    <property type="entry name" value="AMMECR1"/>
    <property type="match status" value="1"/>
</dbReference>
<dbReference type="InterPro" id="IPR036071">
    <property type="entry name" value="AMMECR1_dom_sf"/>
</dbReference>
<dbReference type="Gene3D" id="3.30.700.20">
    <property type="entry name" value="Hypothetical protein ph0010, domain 1"/>
    <property type="match status" value="1"/>
</dbReference>
<reference evidence="2 3" key="1">
    <citation type="submission" date="2017-06" db="EMBL/GenBank/DDBJ databases">
        <title>Novel microbial phyla capable of carbon fixation and sulfur reduction in deep-sea sediments.</title>
        <authorList>
            <person name="Huang J."/>
            <person name="Baker B."/>
            <person name="Wang Y."/>
        </authorList>
    </citation>
    <scope>NUCLEOTIDE SEQUENCE [LARGE SCALE GENOMIC DNA]</scope>
    <source>
        <strain evidence="2">B3_LCP</strain>
    </source>
</reference>
<dbReference type="EMBL" id="NJBN01000005">
    <property type="protein sequence ID" value="TKJ40500.1"/>
    <property type="molecule type" value="Genomic_DNA"/>
</dbReference>
<dbReference type="InterPro" id="IPR023473">
    <property type="entry name" value="AMMECR1"/>
</dbReference>
<sequence length="173" mass="19318">MNIARTTIECVVEGEPVPEFDVSSAKLLEDRGAFVTIHKHGRLRGCIGYIIGVKPLYQTVREVAESAALRDPRFNPVQPSELDDLDLEISALSVPRTITSVEEIQVGTHGIIMRRGYNQGLLLPQVATEQGWDRQTFLEHTCLKAGLPDDAWKDKDTEIQIFSAEVFGEEEVK</sequence>
<proteinExistence type="predicted"/>